<accession>K5WL07</accession>
<dbReference type="Gene3D" id="1.10.630.10">
    <property type="entry name" value="Cytochrome P450"/>
    <property type="match status" value="1"/>
</dbReference>
<evidence type="ECO:0000313" key="2">
    <source>
        <dbReference type="EMBL" id="EKM59824.1"/>
    </source>
</evidence>
<dbReference type="RefSeq" id="XP_007392377.1">
    <property type="nucleotide sequence ID" value="XM_007392315.1"/>
</dbReference>
<evidence type="ECO:0000256" key="1">
    <source>
        <dbReference type="SAM" id="Phobius"/>
    </source>
</evidence>
<dbReference type="SUPFAM" id="SSF48264">
    <property type="entry name" value="Cytochrome P450"/>
    <property type="match status" value="1"/>
</dbReference>
<sequence>MDLLLIVYAIGVLIALALYKLTSFMWSRIASPLRHLPGPPNDSLIWGNVEVIQKEEESVPQDRWAQQYGHTIAYRGLFSTKRLWTVDTRALNHIMTHHTIYQRPPAVRYDFSRLVGSGIFVTEGALPLAPFPFAFLMGPLHR</sequence>
<keyword evidence="1" id="KW-0812">Transmembrane</keyword>
<gene>
    <name evidence="2" type="ORF">PHACADRAFT_138071</name>
</gene>
<organism evidence="2 3">
    <name type="scientific">Phanerochaete carnosa (strain HHB-10118-sp)</name>
    <name type="common">White-rot fungus</name>
    <name type="synonym">Peniophora carnosa</name>
    <dbReference type="NCBI Taxonomy" id="650164"/>
    <lineage>
        <taxon>Eukaryota</taxon>
        <taxon>Fungi</taxon>
        <taxon>Dikarya</taxon>
        <taxon>Basidiomycota</taxon>
        <taxon>Agaricomycotina</taxon>
        <taxon>Agaricomycetes</taxon>
        <taxon>Polyporales</taxon>
        <taxon>Phanerochaetaceae</taxon>
        <taxon>Phanerochaete</taxon>
    </lineage>
</organism>
<dbReference type="InParanoid" id="K5WL07"/>
<dbReference type="EMBL" id="JH930469">
    <property type="protein sequence ID" value="EKM59824.1"/>
    <property type="molecule type" value="Genomic_DNA"/>
</dbReference>
<keyword evidence="1" id="KW-0472">Membrane</keyword>
<evidence type="ECO:0000313" key="3">
    <source>
        <dbReference type="Proteomes" id="UP000008370"/>
    </source>
</evidence>
<protein>
    <recommendedName>
        <fullName evidence="4">Cytochrome P450</fullName>
    </recommendedName>
</protein>
<dbReference type="GO" id="GO:0016705">
    <property type="term" value="F:oxidoreductase activity, acting on paired donors, with incorporation or reduction of molecular oxygen"/>
    <property type="evidence" value="ECO:0007669"/>
    <property type="project" value="InterPro"/>
</dbReference>
<keyword evidence="1" id="KW-1133">Transmembrane helix</keyword>
<dbReference type="AlphaFoldDB" id="K5WL07"/>
<keyword evidence="3" id="KW-1185">Reference proteome</keyword>
<dbReference type="InterPro" id="IPR036396">
    <property type="entry name" value="Cyt_P450_sf"/>
</dbReference>
<dbReference type="GO" id="GO:0004497">
    <property type="term" value="F:monooxygenase activity"/>
    <property type="evidence" value="ECO:0007669"/>
    <property type="project" value="InterPro"/>
</dbReference>
<dbReference type="OrthoDB" id="2801521at2759"/>
<dbReference type="GO" id="GO:0005506">
    <property type="term" value="F:iron ion binding"/>
    <property type="evidence" value="ECO:0007669"/>
    <property type="project" value="InterPro"/>
</dbReference>
<proteinExistence type="predicted"/>
<dbReference type="Proteomes" id="UP000008370">
    <property type="component" value="Unassembled WGS sequence"/>
</dbReference>
<name>K5WL07_PHACS</name>
<dbReference type="GO" id="GO:0020037">
    <property type="term" value="F:heme binding"/>
    <property type="evidence" value="ECO:0007669"/>
    <property type="project" value="InterPro"/>
</dbReference>
<dbReference type="GeneID" id="18908409"/>
<feature type="transmembrane region" description="Helical" evidence="1">
    <location>
        <begin position="6"/>
        <end position="26"/>
    </location>
</feature>
<dbReference type="KEGG" id="pco:PHACADRAFT_138071"/>
<reference evidence="2 3" key="1">
    <citation type="journal article" date="2012" name="BMC Genomics">
        <title>Comparative genomics of the white-rot fungi, Phanerochaete carnosa and P. chrysosporium, to elucidate the genetic basis of the distinct wood types they colonize.</title>
        <authorList>
            <person name="Suzuki H."/>
            <person name="MacDonald J."/>
            <person name="Syed K."/>
            <person name="Salamov A."/>
            <person name="Hori C."/>
            <person name="Aerts A."/>
            <person name="Henrissat B."/>
            <person name="Wiebenga A."/>
            <person name="vanKuyk P.A."/>
            <person name="Barry K."/>
            <person name="Lindquist E."/>
            <person name="LaButti K."/>
            <person name="Lapidus A."/>
            <person name="Lucas S."/>
            <person name="Coutinho P."/>
            <person name="Gong Y."/>
            <person name="Samejima M."/>
            <person name="Mahadevan R."/>
            <person name="Abou-Zaid M."/>
            <person name="de Vries R.P."/>
            <person name="Igarashi K."/>
            <person name="Yadav J.S."/>
            <person name="Grigoriev I.V."/>
            <person name="Master E.R."/>
        </authorList>
    </citation>
    <scope>NUCLEOTIDE SEQUENCE [LARGE SCALE GENOMIC DNA]</scope>
    <source>
        <strain evidence="2 3">HHB-10118-sp</strain>
    </source>
</reference>
<dbReference type="HOGENOM" id="CLU_001570_8_3_1"/>
<evidence type="ECO:0008006" key="4">
    <source>
        <dbReference type="Google" id="ProtNLM"/>
    </source>
</evidence>